<evidence type="ECO:0000313" key="3">
    <source>
        <dbReference type="Proteomes" id="UP000193067"/>
    </source>
</evidence>
<name>A0A1Y2IUK9_TRAC3</name>
<dbReference type="EMBL" id="KZ084097">
    <property type="protein sequence ID" value="OSD04304.1"/>
    <property type="molecule type" value="Genomic_DNA"/>
</dbReference>
<evidence type="ECO:0000313" key="2">
    <source>
        <dbReference type="EMBL" id="OSD04304.1"/>
    </source>
</evidence>
<keyword evidence="3" id="KW-1185">Reference proteome</keyword>
<organism evidence="2 3">
    <name type="scientific">Trametes coccinea (strain BRFM310)</name>
    <name type="common">Pycnoporus coccineus</name>
    <dbReference type="NCBI Taxonomy" id="1353009"/>
    <lineage>
        <taxon>Eukaryota</taxon>
        <taxon>Fungi</taxon>
        <taxon>Dikarya</taxon>
        <taxon>Basidiomycota</taxon>
        <taxon>Agaricomycotina</taxon>
        <taxon>Agaricomycetes</taxon>
        <taxon>Polyporales</taxon>
        <taxon>Polyporaceae</taxon>
        <taxon>Trametes</taxon>
    </lineage>
</organism>
<sequence>MSPDAAEVSPKRYCMLLCSFEDISFDLSYLLTYPRTVTYVVGHFISPHGQFAKQTTRHDSGHYREAYPRKCWLASAVSHDGHSVVAPEAGGSRKTSEGLANGRVRPWFVQGKQACVCALCHSNLRLSLILAHTSGDERGSQADMRAGGRRPSTGSSALATSQWARPLPYHACPHLLREAEALFVMF</sequence>
<accession>A0A1Y2IUK9</accession>
<feature type="region of interest" description="Disordered" evidence="1">
    <location>
        <begin position="137"/>
        <end position="157"/>
    </location>
</feature>
<dbReference type="Proteomes" id="UP000193067">
    <property type="component" value="Unassembled WGS sequence"/>
</dbReference>
<protein>
    <submittedName>
        <fullName evidence="2">Uncharacterized protein</fullName>
    </submittedName>
</protein>
<evidence type="ECO:0000256" key="1">
    <source>
        <dbReference type="SAM" id="MobiDB-lite"/>
    </source>
</evidence>
<reference evidence="2 3" key="1">
    <citation type="journal article" date="2015" name="Biotechnol. Biofuels">
        <title>Enhanced degradation of softwood versus hardwood by the white-rot fungus Pycnoporus coccineus.</title>
        <authorList>
            <person name="Couturier M."/>
            <person name="Navarro D."/>
            <person name="Chevret D."/>
            <person name="Henrissat B."/>
            <person name="Piumi F."/>
            <person name="Ruiz-Duenas F.J."/>
            <person name="Martinez A.T."/>
            <person name="Grigoriev I.V."/>
            <person name="Riley R."/>
            <person name="Lipzen A."/>
            <person name="Berrin J.G."/>
            <person name="Master E.R."/>
            <person name="Rosso M.N."/>
        </authorList>
    </citation>
    <scope>NUCLEOTIDE SEQUENCE [LARGE SCALE GENOMIC DNA]</scope>
    <source>
        <strain evidence="2 3">BRFM310</strain>
    </source>
</reference>
<gene>
    <name evidence="2" type="ORF">PYCCODRAFT_145562</name>
</gene>
<dbReference type="AlphaFoldDB" id="A0A1Y2IUK9"/>
<proteinExistence type="predicted"/>